<sequence>MASAAPVQVGFTPDGSRVYVSLRGENRVTVINTTQR</sequence>
<dbReference type="InterPro" id="IPR011045">
    <property type="entry name" value="N2O_reductase_N"/>
</dbReference>
<protein>
    <submittedName>
        <fullName evidence="1">DNA-binding beta-propeller fold protein YncE</fullName>
    </submittedName>
</protein>
<dbReference type="SUPFAM" id="SSF50974">
    <property type="entry name" value="Nitrous oxide reductase, N-terminal domain"/>
    <property type="match status" value="1"/>
</dbReference>
<keyword evidence="1" id="KW-0238">DNA-binding</keyword>
<evidence type="ECO:0000313" key="2">
    <source>
        <dbReference type="Proteomes" id="UP000537592"/>
    </source>
</evidence>
<gene>
    <name evidence="1" type="ORF">FHS81_003053</name>
</gene>
<name>A0A7W5Z6C0_9HYPH</name>
<dbReference type="Gene3D" id="2.130.10.10">
    <property type="entry name" value="YVTN repeat-like/Quinoprotein amine dehydrogenase"/>
    <property type="match status" value="1"/>
</dbReference>
<proteinExistence type="predicted"/>
<dbReference type="GO" id="GO:0003677">
    <property type="term" value="F:DNA binding"/>
    <property type="evidence" value="ECO:0007669"/>
    <property type="project" value="UniProtKB-KW"/>
</dbReference>
<dbReference type="AlphaFoldDB" id="A0A7W5Z6C0"/>
<dbReference type="InterPro" id="IPR015943">
    <property type="entry name" value="WD40/YVTN_repeat-like_dom_sf"/>
</dbReference>
<evidence type="ECO:0000313" key="1">
    <source>
        <dbReference type="EMBL" id="MBB3810943.1"/>
    </source>
</evidence>
<comment type="caution">
    <text evidence="1">The sequence shown here is derived from an EMBL/GenBank/DDBJ whole genome shotgun (WGS) entry which is preliminary data.</text>
</comment>
<organism evidence="1 2">
    <name type="scientific">Pseudochelatococcus contaminans</name>
    <dbReference type="NCBI Taxonomy" id="1538103"/>
    <lineage>
        <taxon>Bacteria</taxon>
        <taxon>Pseudomonadati</taxon>
        <taxon>Pseudomonadota</taxon>
        <taxon>Alphaproteobacteria</taxon>
        <taxon>Hyphomicrobiales</taxon>
        <taxon>Chelatococcaceae</taxon>
        <taxon>Pseudochelatococcus</taxon>
    </lineage>
</organism>
<dbReference type="EMBL" id="JACICC010000009">
    <property type="protein sequence ID" value="MBB3810943.1"/>
    <property type="molecule type" value="Genomic_DNA"/>
</dbReference>
<reference evidence="1 2" key="1">
    <citation type="submission" date="2020-08" db="EMBL/GenBank/DDBJ databases">
        <title>Genomic Encyclopedia of Type Strains, Phase IV (KMG-IV): sequencing the most valuable type-strain genomes for metagenomic binning, comparative biology and taxonomic classification.</title>
        <authorList>
            <person name="Goeker M."/>
        </authorList>
    </citation>
    <scope>NUCLEOTIDE SEQUENCE [LARGE SCALE GENOMIC DNA]</scope>
    <source>
        <strain evidence="1 2">DSM 28760</strain>
    </source>
</reference>
<dbReference type="Proteomes" id="UP000537592">
    <property type="component" value="Unassembled WGS sequence"/>
</dbReference>
<keyword evidence="2" id="KW-1185">Reference proteome</keyword>
<accession>A0A7W5Z6C0</accession>